<dbReference type="Proteomes" id="UP000198510">
    <property type="component" value="Unassembled WGS sequence"/>
</dbReference>
<reference evidence="1 2" key="1">
    <citation type="submission" date="2016-10" db="EMBL/GenBank/DDBJ databases">
        <authorList>
            <person name="de Groot N.N."/>
        </authorList>
    </citation>
    <scope>NUCLEOTIDE SEQUENCE [LARGE SCALE GENOMIC DNA]</scope>
    <source>
        <strain evidence="1 2">DSM 25186</strain>
    </source>
</reference>
<dbReference type="AlphaFoldDB" id="A0A1G9GKX2"/>
<dbReference type="STRING" id="1075417.SAMN05421823_104133"/>
<organism evidence="1 2">
    <name type="scientific">Catalinimonas alkaloidigena</name>
    <dbReference type="NCBI Taxonomy" id="1075417"/>
    <lineage>
        <taxon>Bacteria</taxon>
        <taxon>Pseudomonadati</taxon>
        <taxon>Bacteroidota</taxon>
        <taxon>Cytophagia</taxon>
        <taxon>Cytophagales</taxon>
        <taxon>Catalimonadaceae</taxon>
        <taxon>Catalinimonas</taxon>
    </lineage>
</organism>
<name>A0A1G9GKX2_9BACT</name>
<proteinExistence type="predicted"/>
<evidence type="ECO:0000313" key="2">
    <source>
        <dbReference type="Proteomes" id="UP000198510"/>
    </source>
</evidence>
<dbReference type="EMBL" id="FNFO01000004">
    <property type="protein sequence ID" value="SDL00913.1"/>
    <property type="molecule type" value="Genomic_DNA"/>
</dbReference>
<evidence type="ECO:0000313" key="1">
    <source>
        <dbReference type="EMBL" id="SDL00913.1"/>
    </source>
</evidence>
<protein>
    <submittedName>
        <fullName evidence="1">Uncharacterized protein</fullName>
    </submittedName>
</protein>
<accession>A0A1G9GKX2</accession>
<gene>
    <name evidence="1" type="ORF">SAMN05421823_104133</name>
</gene>
<sequence>MVACYSFSKVSSIARGVEGDIILYGIKEKRVQIYQWNIQIQIEQQYDYKV</sequence>
<keyword evidence="2" id="KW-1185">Reference proteome</keyword>